<proteinExistence type="predicted"/>
<dbReference type="Gene3D" id="3.40.50.1820">
    <property type="entry name" value="alpha/beta hydrolase"/>
    <property type="match status" value="1"/>
</dbReference>
<evidence type="ECO:0000256" key="1">
    <source>
        <dbReference type="SAM" id="Phobius"/>
    </source>
</evidence>
<organism evidence="2 3">
    <name type="scientific">Symbiodinium natans</name>
    <dbReference type="NCBI Taxonomy" id="878477"/>
    <lineage>
        <taxon>Eukaryota</taxon>
        <taxon>Sar</taxon>
        <taxon>Alveolata</taxon>
        <taxon>Dinophyceae</taxon>
        <taxon>Suessiales</taxon>
        <taxon>Symbiodiniaceae</taxon>
        <taxon>Symbiodinium</taxon>
    </lineage>
</organism>
<name>A0A812P8L3_9DINO</name>
<accession>A0A812P8L3</accession>
<evidence type="ECO:0000313" key="3">
    <source>
        <dbReference type="Proteomes" id="UP000604046"/>
    </source>
</evidence>
<reference evidence="2" key="1">
    <citation type="submission" date="2021-02" db="EMBL/GenBank/DDBJ databases">
        <authorList>
            <person name="Dougan E. K."/>
            <person name="Rhodes N."/>
            <person name="Thang M."/>
            <person name="Chan C."/>
        </authorList>
    </citation>
    <scope>NUCLEOTIDE SEQUENCE</scope>
</reference>
<keyword evidence="1" id="KW-1133">Transmembrane helix</keyword>
<feature type="transmembrane region" description="Helical" evidence="1">
    <location>
        <begin position="80"/>
        <end position="99"/>
    </location>
</feature>
<keyword evidence="1" id="KW-0472">Membrane</keyword>
<keyword evidence="1" id="KW-0812">Transmembrane</keyword>
<sequence length="267" mass="29999">MSGKAVDEQTLGMCLPASTHCLNLTLHHSNIHQLPRFAELVAALVSYWVHTDEQEPPQIEHAAMHAHLELLSEAKKHRTWRIIFTGHSLGGMYAAVLLFKRSRRRWDRRMLDFAQKRAINYINANDPCSRAWGAINLRSFVDLAAQGVENGLVGGLRSIDGLVASQAVTAAARQLLSRPDFHFSEDFAKRYQHFAELRVLSPQSQFSHWRVFWHTPGSLRDHSMLAYMSRLFDAFGAGSPGSPECYVHSQTARVRRSSKVSVRAGGA</sequence>
<dbReference type="SUPFAM" id="SSF53474">
    <property type="entry name" value="alpha/beta-Hydrolases"/>
    <property type="match status" value="1"/>
</dbReference>
<dbReference type="AlphaFoldDB" id="A0A812P8L3"/>
<protein>
    <submittedName>
        <fullName evidence="2">Uncharacterized protein</fullName>
    </submittedName>
</protein>
<keyword evidence="3" id="KW-1185">Reference proteome</keyword>
<comment type="caution">
    <text evidence="2">The sequence shown here is derived from an EMBL/GenBank/DDBJ whole genome shotgun (WGS) entry which is preliminary data.</text>
</comment>
<gene>
    <name evidence="2" type="ORF">SNAT2548_LOCUS18042</name>
</gene>
<dbReference type="Proteomes" id="UP000604046">
    <property type="component" value="Unassembled WGS sequence"/>
</dbReference>
<dbReference type="EMBL" id="CAJNDS010002132">
    <property type="protein sequence ID" value="CAE7344420.1"/>
    <property type="molecule type" value="Genomic_DNA"/>
</dbReference>
<dbReference type="InterPro" id="IPR029058">
    <property type="entry name" value="AB_hydrolase_fold"/>
</dbReference>
<evidence type="ECO:0000313" key="2">
    <source>
        <dbReference type="EMBL" id="CAE7344420.1"/>
    </source>
</evidence>